<sequence length="86" mass="9783">MLNKIMDTTSNSLCVLLLTVLIAIGNISEIKVVENLQLKQFDQKKARRMKFAPSSIKLSSSVLKARSWEKARVKIRCLYRGFSPIN</sequence>
<proteinExistence type="predicted"/>
<gene>
    <name evidence="1" type="ORF">FOXB_08556</name>
</gene>
<evidence type="ECO:0000313" key="1">
    <source>
        <dbReference type="EMBL" id="EGU80930.1"/>
    </source>
</evidence>
<accession>F9FQ76</accession>
<dbReference type="AlphaFoldDB" id="F9FQ76"/>
<dbReference type="EMBL" id="AFQF01002506">
    <property type="protein sequence ID" value="EGU80930.1"/>
    <property type="molecule type" value="Genomic_DNA"/>
</dbReference>
<protein>
    <submittedName>
        <fullName evidence="1">Uncharacterized protein</fullName>
    </submittedName>
</protein>
<comment type="caution">
    <text evidence="1">The sequence shown here is derived from an EMBL/GenBank/DDBJ whole genome shotgun (WGS) entry which is preliminary data.</text>
</comment>
<name>F9FQ76_FUSOF</name>
<organism evidence="1">
    <name type="scientific">Fusarium oxysporum (strain Fo5176)</name>
    <name type="common">Fusarium vascular wilt</name>
    <dbReference type="NCBI Taxonomy" id="660025"/>
    <lineage>
        <taxon>Eukaryota</taxon>
        <taxon>Fungi</taxon>
        <taxon>Dikarya</taxon>
        <taxon>Ascomycota</taxon>
        <taxon>Pezizomycotina</taxon>
        <taxon>Sordariomycetes</taxon>
        <taxon>Hypocreomycetidae</taxon>
        <taxon>Hypocreales</taxon>
        <taxon>Nectriaceae</taxon>
        <taxon>Fusarium</taxon>
        <taxon>Fusarium oxysporum species complex</taxon>
    </lineage>
</organism>
<reference evidence="1" key="1">
    <citation type="journal article" date="2012" name="Mol. Plant Microbe Interact.">
        <title>A highly conserved effector in Fusarium oxysporum is required for full virulence on Arabidopsis.</title>
        <authorList>
            <person name="Thatcher L.F."/>
            <person name="Gardiner D.M."/>
            <person name="Kazan K."/>
            <person name="Manners J."/>
        </authorList>
    </citation>
    <scope>NUCLEOTIDE SEQUENCE [LARGE SCALE GENOMIC DNA]</scope>
    <source>
        <strain evidence="1">Fo5176</strain>
    </source>
</reference>